<proteinExistence type="predicted"/>
<feature type="domain" description="KTSC" evidence="1">
    <location>
        <begin position="11"/>
        <end position="74"/>
    </location>
</feature>
<gene>
    <name evidence="2" type="ORF">LTT95_04285</name>
</gene>
<dbReference type="EMBL" id="JAJQKU010000001">
    <property type="protein sequence ID" value="MCD9096152.1"/>
    <property type="molecule type" value="Genomic_DNA"/>
</dbReference>
<dbReference type="InterPro" id="IPR025309">
    <property type="entry name" value="KTSC_dom"/>
</dbReference>
<sequence length="96" mass="10631">MTQRIALIDVDSSQIHSIGHDPETNTLAIRFTKGYRENRGPGALYHYANVDAEAFAALRDAESIGKHFGQHIKPFQLRHPYTRIDEPASGAETLGA</sequence>
<reference evidence="2" key="1">
    <citation type="submission" date="2021-12" db="EMBL/GenBank/DDBJ databases">
        <authorList>
            <person name="Ulrich A."/>
        </authorList>
    </citation>
    <scope>NUCLEOTIDE SEQUENCE</scope>
    <source>
        <strain evidence="2">A1P009</strain>
    </source>
</reference>
<protein>
    <submittedName>
        <fullName evidence="2">KTSC domain-containing protein</fullName>
    </submittedName>
</protein>
<reference evidence="2" key="2">
    <citation type="journal article" date="2022" name="Syst. Appl. Microbiol.">
        <title>Physiological and genomic characterisation of Luteimonas fraxinea sp. nov., a bacterial species associated with trees tolerant to ash dieback.</title>
        <authorList>
            <person name="Ulrich K."/>
            <person name="Becker R."/>
            <person name="Behrendt U."/>
            <person name="Kube M."/>
            <person name="Schneck V."/>
            <person name="Ulrich A."/>
        </authorList>
    </citation>
    <scope>NUCLEOTIDE SEQUENCE</scope>
    <source>
        <strain evidence="2">A1P009</strain>
    </source>
</reference>
<comment type="caution">
    <text evidence="2">The sequence shown here is derived from an EMBL/GenBank/DDBJ whole genome shotgun (WGS) entry which is preliminary data.</text>
</comment>
<keyword evidence="3" id="KW-1185">Reference proteome</keyword>
<evidence type="ECO:0000313" key="3">
    <source>
        <dbReference type="Proteomes" id="UP001430360"/>
    </source>
</evidence>
<evidence type="ECO:0000259" key="1">
    <source>
        <dbReference type="Pfam" id="PF13619"/>
    </source>
</evidence>
<dbReference type="Proteomes" id="UP001430360">
    <property type="component" value="Unassembled WGS sequence"/>
</dbReference>
<dbReference type="RefSeq" id="WP_232134625.1">
    <property type="nucleotide sequence ID" value="NZ_JAJQKU010000001.1"/>
</dbReference>
<organism evidence="2 3">
    <name type="scientific">Luteimonas fraxinea</name>
    <dbReference type="NCBI Taxonomy" id="2901869"/>
    <lineage>
        <taxon>Bacteria</taxon>
        <taxon>Pseudomonadati</taxon>
        <taxon>Pseudomonadota</taxon>
        <taxon>Gammaproteobacteria</taxon>
        <taxon>Lysobacterales</taxon>
        <taxon>Lysobacteraceae</taxon>
        <taxon>Luteimonas</taxon>
    </lineage>
</organism>
<dbReference type="Pfam" id="PF13619">
    <property type="entry name" value="KTSC"/>
    <property type="match status" value="1"/>
</dbReference>
<accession>A0ABS8UBA4</accession>
<evidence type="ECO:0000313" key="2">
    <source>
        <dbReference type="EMBL" id="MCD9096152.1"/>
    </source>
</evidence>
<name>A0ABS8UBA4_9GAMM</name>